<accession>A0A835T4N9</accession>
<feature type="compositionally biased region" description="Low complexity" evidence="1">
    <location>
        <begin position="396"/>
        <end position="415"/>
    </location>
</feature>
<name>A0A835T4N9_9CHLO</name>
<evidence type="ECO:0000313" key="2">
    <source>
        <dbReference type="EMBL" id="KAG2438877.1"/>
    </source>
</evidence>
<dbReference type="AlphaFoldDB" id="A0A835T4N9"/>
<feature type="region of interest" description="Disordered" evidence="1">
    <location>
        <begin position="548"/>
        <end position="571"/>
    </location>
</feature>
<dbReference type="Proteomes" id="UP000613740">
    <property type="component" value="Unassembled WGS sequence"/>
</dbReference>
<feature type="compositionally biased region" description="Gly residues" evidence="1">
    <location>
        <begin position="481"/>
        <end position="493"/>
    </location>
</feature>
<feature type="compositionally biased region" description="Basic and acidic residues" evidence="1">
    <location>
        <begin position="436"/>
        <end position="446"/>
    </location>
</feature>
<feature type="compositionally biased region" description="Gly residues" evidence="1">
    <location>
        <begin position="501"/>
        <end position="510"/>
    </location>
</feature>
<proteinExistence type="predicted"/>
<protein>
    <submittedName>
        <fullName evidence="2">Uncharacterized protein</fullName>
    </submittedName>
</protein>
<dbReference type="EMBL" id="JAEHOD010000042">
    <property type="protein sequence ID" value="KAG2438877.1"/>
    <property type="molecule type" value="Genomic_DNA"/>
</dbReference>
<evidence type="ECO:0000256" key="1">
    <source>
        <dbReference type="SAM" id="MobiDB-lite"/>
    </source>
</evidence>
<comment type="caution">
    <text evidence="2">The sequence shown here is derived from an EMBL/GenBank/DDBJ whole genome shotgun (WGS) entry which is preliminary data.</text>
</comment>
<feature type="compositionally biased region" description="Low complexity" evidence="1">
    <location>
        <begin position="379"/>
        <end position="388"/>
    </location>
</feature>
<feature type="compositionally biased region" description="Pro residues" evidence="1">
    <location>
        <begin position="553"/>
        <end position="563"/>
    </location>
</feature>
<feature type="region of interest" description="Disordered" evidence="1">
    <location>
        <begin position="375"/>
        <end position="447"/>
    </location>
</feature>
<gene>
    <name evidence="2" type="ORF">HYH02_010675</name>
</gene>
<evidence type="ECO:0000313" key="3">
    <source>
        <dbReference type="Proteomes" id="UP000613740"/>
    </source>
</evidence>
<organism evidence="2 3">
    <name type="scientific">Chlamydomonas schloesseri</name>
    <dbReference type="NCBI Taxonomy" id="2026947"/>
    <lineage>
        <taxon>Eukaryota</taxon>
        <taxon>Viridiplantae</taxon>
        <taxon>Chlorophyta</taxon>
        <taxon>core chlorophytes</taxon>
        <taxon>Chlorophyceae</taxon>
        <taxon>CS clade</taxon>
        <taxon>Chlamydomonadales</taxon>
        <taxon>Chlamydomonadaceae</taxon>
        <taxon>Chlamydomonas</taxon>
    </lineage>
</organism>
<sequence>MDRASPVSPLDKFPHCTSLSIRVALDCDDSVGLALIGVSPVARQRITRLAVVGTINPLLNQPYQLDPVRIVQSVAALLPALEDLEFSGLYWKSSAGHKARHALLFNTIASAHTRLRSLTLPLPHNGYLHRLGALGAVPLRRLVLQPGVDASTSVLLTQGLLDDLTQLQQLEELTVHVGGECPLDSRGCLGSLLGSRRPPNVRSIHLTAGRSRQPAVEVSYGAGGAPAAGGSSAACKGVPTAGAGAKALTGGQGPISSVAVRVDRDVGATWLPRAEDWAGTILAAAHSLEQRSIPEIVFDTVCVDDMLGAGSLPRLAPRLAALLMRCERVELRRLRLAAAAAAPGVTGALLRLLRALPRRIELHHGEWNDIAVAAPHPGQQQQQQQQQQSHNDENDAASGDGAAAVAAADPSVSVATTGAGPKKRKAVRGSMYTASKRRELQRKKQEQQQARAELGLATATAEDVLRQAVDRLWALAAAGAGAGEGSAGAGPGGSSRSSSSSGGGEGSTGGGSSCIVVLKGKLPAAPKFAGSYLEWSHWGETALDALLGSTAQPPRPPRQPAVRPPHKRSVGAAGKPITVAAAKAAARAAEQAAAYTAARKVAQAATRCRQLLLPTHHMPRQPVAVPSAGLLLVECNTPADASALVALVSQAQADAVAAGAHMARGGGRLGPRVTAALVPPPSGLRSSPSCKDVLQASAFEVLRDFWARSTPLADGGSSCSGGSGAAGSSVNAAGRSAARGSAATSVLTAAGAAAPVPAATAPPSDELLGRLEKLMALDEGVTKLWRSFYSW</sequence>
<keyword evidence="3" id="KW-1185">Reference proteome</keyword>
<reference evidence="2" key="1">
    <citation type="journal article" date="2020" name="bioRxiv">
        <title>Comparative genomics of Chlamydomonas.</title>
        <authorList>
            <person name="Craig R.J."/>
            <person name="Hasan A.R."/>
            <person name="Ness R.W."/>
            <person name="Keightley P.D."/>
        </authorList>
    </citation>
    <scope>NUCLEOTIDE SEQUENCE</scope>
    <source>
        <strain evidence="2">CCAP 11/173</strain>
    </source>
</reference>
<feature type="region of interest" description="Disordered" evidence="1">
    <location>
        <begin position="481"/>
        <end position="510"/>
    </location>
</feature>